<organism evidence="2 3">
    <name type="scientific">Glonium stellatum</name>
    <dbReference type="NCBI Taxonomy" id="574774"/>
    <lineage>
        <taxon>Eukaryota</taxon>
        <taxon>Fungi</taxon>
        <taxon>Dikarya</taxon>
        <taxon>Ascomycota</taxon>
        <taxon>Pezizomycotina</taxon>
        <taxon>Dothideomycetes</taxon>
        <taxon>Pleosporomycetidae</taxon>
        <taxon>Gloniales</taxon>
        <taxon>Gloniaceae</taxon>
        <taxon>Glonium</taxon>
    </lineage>
</organism>
<evidence type="ECO:0000313" key="3">
    <source>
        <dbReference type="Proteomes" id="UP000250140"/>
    </source>
</evidence>
<reference evidence="2 3" key="1">
    <citation type="journal article" date="2016" name="Nat. Commun.">
        <title>Ectomycorrhizal ecology is imprinted in the genome of the dominant symbiotic fungus Cenococcum geophilum.</title>
        <authorList>
            <consortium name="DOE Joint Genome Institute"/>
            <person name="Peter M."/>
            <person name="Kohler A."/>
            <person name="Ohm R.A."/>
            <person name="Kuo A."/>
            <person name="Krutzmann J."/>
            <person name="Morin E."/>
            <person name="Arend M."/>
            <person name="Barry K.W."/>
            <person name="Binder M."/>
            <person name="Choi C."/>
            <person name="Clum A."/>
            <person name="Copeland A."/>
            <person name="Grisel N."/>
            <person name="Haridas S."/>
            <person name="Kipfer T."/>
            <person name="LaButti K."/>
            <person name="Lindquist E."/>
            <person name="Lipzen A."/>
            <person name="Maire R."/>
            <person name="Meier B."/>
            <person name="Mihaltcheva S."/>
            <person name="Molinier V."/>
            <person name="Murat C."/>
            <person name="Poggeler S."/>
            <person name="Quandt C.A."/>
            <person name="Sperisen C."/>
            <person name="Tritt A."/>
            <person name="Tisserant E."/>
            <person name="Crous P.W."/>
            <person name="Henrissat B."/>
            <person name="Nehls U."/>
            <person name="Egli S."/>
            <person name="Spatafora J.W."/>
            <person name="Grigoriev I.V."/>
            <person name="Martin F.M."/>
        </authorList>
    </citation>
    <scope>NUCLEOTIDE SEQUENCE [LARGE SCALE GENOMIC DNA]</scope>
    <source>
        <strain evidence="2 3">CBS 207.34</strain>
    </source>
</reference>
<feature type="coiled-coil region" evidence="1">
    <location>
        <begin position="91"/>
        <end position="138"/>
    </location>
</feature>
<feature type="non-terminal residue" evidence="2">
    <location>
        <position position="1"/>
    </location>
</feature>
<dbReference type="Proteomes" id="UP000250140">
    <property type="component" value="Unassembled WGS sequence"/>
</dbReference>
<evidence type="ECO:0000256" key="1">
    <source>
        <dbReference type="SAM" id="Coils"/>
    </source>
</evidence>
<name>A0A8E2ENU9_9PEZI</name>
<dbReference type="OrthoDB" id="2562743at2759"/>
<keyword evidence="1" id="KW-0175">Coiled coil</keyword>
<dbReference type="PANTHER" id="PTHR21974">
    <property type="entry name" value="RE15880P"/>
    <property type="match status" value="1"/>
</dbReference>
<keyword evidence="3" id="KW-1185">Reference proteome</keyword>
<dbReference type="PANTHER" id="PTHR21974:SF2">
    <property type="entry name" value="RE15880P"/>
    <property type="match status" value="1"/>
</dbReference>
<sequence length="365" mass="40718">VKAKIASAASQNSQLLVTLESTSEAPAALGHISTHITILENEVSKQDQALQDIMEGVALKFRQHKKYRNSVTKRFTYRLTNMKAKFDAKAMKEEQDYNEALEGQRKAEERRALLRGKVEEAVKERSGLEAAAKTHEETHKQIDSLYESIFAGPTPGFQTEDDREQNYYSALREHEVTKVAVVSKKRAVQYLNRASSALKQAQGRNRRAQEEAKHGLVLVLSGAFSFVREADHYANITLVLVDQALEGLQPLDFDSVTAKTVLHSRIKTASIERESVSSKQALLKRGAEAEQKLSEAKDALDVLVNAAKQQERAAREAIRGTARVLEDARQALQQIRQEAFEQVVGFGAAPPAYHECCDRATVFEE</sequence>
<feature type="non-terminal residue" evidence="2">
    <location>
        <position position="365"/>
    </location>
</feature>
<evidence type="ECO:0000313" key="2">
    <source>
        <dbReference type="EMBL" id="OCL02109.1"/>
    </source>
</evidence>
<dbReference type="EMBL" id="KV751002">
    <property type="protein sequence ID" value="OCL02109.1"/>
    <property type="molecule type" value="Genomic_DNA"/>
</dbReference>
<proteinExistence type="predicted"/>
<feature type="coiled-coil region" evidence="1">
    <location>
        <begin position="279"/>
        <end position="342"/>
    </location>
</feature>
<gene>
    <name evidence="2" type="ORF">AOQ84DRAFT_269269</name>
</gene>
<protein>
    <submittedName>
        <fullName evidence="2">Uncharacterized protein</fullName>
    </submittedName>
</protein>
<dbReference type="AlphaFoldDB" id="A0A8E2ENU9"/>
<accession>A0A8E2ENU9</accession>